<evidence type="ECO:0000313" key="2">
    <source>
        <dbReference type="Proteomes" id="UP001628193"/>
    </source>
</evidence>
<reference evidence="1 2" key="1">
    <citation type="submission" date="2024-05" db="EMBL/GenBank/DDBJ databases">
        <authorList>
            <consortium name="Candidatus Magnetaquicoccaceae bacterium FCR-1 genome sequencing consortium"/>
            <person name="Shimoshige H."/>
            <person name="Shimamura S."/>
            <person name="Taoka A."/>
            <person name="Kobayashi H."/>
            <person name="Maekawa T."/>
        </authorList>
    </citation>
    <scope>NUCLEOTIDE SEQUENCE [LARGE SCALE GENOMIC DNA]</scope>
    <source>
        <strain evidence="1 2">FCR-1</strain>
    </source>
</reference>
<sequence length="62" mass="6675">MDDKRVLFVVLLAGEAVFGGMIRLVCLALSPLHEDDRGTPEGMSTVRGDPPIMQVFSTSARA</sequence>
<evidence type="ECO:0008006" key="3">
    <source>
        <dbReference type="Google" id="ProtNLM"/>
    </source>
</evidence>
<proteinExistence type="predicted"/>
<evidence type="ECO:0000313" key="1">
    <source>
        <dbReference type="EMBL" id="GAB0057827.1"/>
    </source>
</evidence>
<dbReference type="EMBL" id="BAAFGK010000004">
    <property type="protein sequence ID" value="GAB0057827.1"/>
    <property type="molecule type" value="Genomic_DNA"/>
</dbReference>
<reference evidence="1 2" key="2">
    <citation type="submission" date="2024-09" db="EMBL/GenBank/DDBJ databases">
        <title>Draft genome sequence of Candidatus Magnetaquicoccaceae bacterium FCR-1.</title>
        <authorList>
            <person name="Shimoshige H."/>
            <person name="Shimamura S."/>
            <person name="Taoka A."/>
            <person name="Kobayashi H."/>
            <person name="Maekawa T."/>
        </authorList>
    </citation>
    <scope>NUCLEOTIDE SEQUENCE [LARGE SCALE GENOMIC DNA]</scope>
    <source>
        <strain evidence="1 2">FCR-1</strain>
    </source>
</reference>
<name>A0ABQ0CAA5_9PROT</name>
<protein>
    <recommendedName>
        <fullName evidence="3">Secreted protein</fullName>
    </recommendedName>
</protein>
<accession>A0ABQ0CAA5</accession>
<comment type="caution">
    <text evidence="1">The sequence shown here is derived from an EMBL/GenBank/DDBJ whole genome shotgun (WGS) entry which is preliminary data.</text>
</comment>
<gene>
    <name evidence="1" type="ORF">SIID45300_02161</name>
</gene>
<organism evidence="1 2">
    <name type="scientific">Candidatus Magnetaquiglobus chichijimensis</name>
    <dbReference type="NCBI Taxonomy" id="3141448"/>
    <lineage>
        <taxon>Bacteria</taxon>
        <taxon>Pseudomonadati</taxon>
        <taxon>Pseudomonadota</taxon>
        <taxon>Magnetococcia</taxon>
        <taxon>Magnetococcales</taxon>
        <taxon>Candidatus Magnetaquicoccaceae</taxon>
        <taxon>Candidatus Magnetaquiglobus</taxon>
    </lineage>
</organism>
<dbReference type="Proteomes" id="UP001628193">
    <property type="component" value="Unassembled WGS sequence"/>
</dbReference>
<keyword evidence="2" id="KW-1185">Reference proteome</keyword>